<sequence>MKNLFFGLCLLMYTNIVFAQEQPAAYVLEDGYDFWMKEKGDTAYVFADMAYIRDYPSTRGKLLDSIPQETRVIIKSDSYNNSIARGFEAPWCKISYVKDDKEKEGFIWSGLLSIGRIQQKDGTIFNIGFLRYEKETSYSAATYLLEVKCFDSNGHLKAKDYYPAELSEQRYSEHKLLPHMGLEGLENIVRIGFLGEACGVPSFYYYFSWNGKEIIPMFSRYTVSDAGIYYHEEKILFPSEHNLDPNLIIKDIEEGEVIDEDAREYHYKKTWKRVKYLWDGKLASELIEMKAAN</sequence>
<gene>
    <name evidence="2" type="ORF">JKG61_07665</name>
</gene>
<organism evidence="2 3">
    <name type="scientific">Sphingobacterium faecale</name>
    <dbReference type="NCBI Taxonomy" id="2803775"/>
    <lineage>
        <taxon>Bacteria</taxon>
        <taxon>Pseudomonadati</taxon>
        <taxon>Bacteroidota</taxon>
        <taxon>Sphingobacteriia</taxon>
        <taxon>Sphingobacteriales</taxon>
        <taxon>Sphingobacteriaceae</taxon>
        <taxon>Sphingobacterium</taxon>
    </lineage>
</organism>
<dbReference type="RefSeq" id="WP_202102375.1">
    <property type="nucleotide sequence ID" value="NZ_JAERTY010000003.1"/>
</dbReference>
<dbReference type="Proteomes" id="UP000625283">
    <property type="component" value="Unassembled WGS sequence"/>
</dbReference>
<dbReference type="EMBL" id="JAERTY010000003">
    <property type="protein sequence ID" value="MBL1408623.1"/>
    <property type="molecule type" value="Genomic_DNA"/>
</dbReference>
<reference evidence="2 3" key="1">
    <citation type="submission" date="2021-01" db="EMBL/GenBank/DDBJ databases">
        <title>C459-1 draft genome sequence.</title>
        <authorList>
            <person name="Zhang X.-F."/>
        </authorList>
    </citation>
    <scope>NUCLEOTIDE SEQUENCE [LARGE SCALE GENOMIC DNA]</scope>
    <source>
        <strain evidence="3">C459-1</strain>
    </source>
</reference>
<evidence type="ECO:0000313" key="2">
    <source>
        <dbReference type="EMBL" id="MBL1408623.1"/>
    </source>
</evidence>
<accession>A0ABS1R1S2</accession>
<proteinExistence type="predicted"/>
<evidence type="ECO:0000313" key="3">
    <source>
        <dbReference type="Proteomes" id="UP000625283"/>
    </source>
</evidence>
<protein>
    <submittedName>
        <fullName evidence="2">SH3 domain-containing protein</fullName>
    </submittedName>
</protein>
<name>A0ABS1R1S2_9SPHI</name>
<comment type="caution">
    <text evidence="2">The sequence shown here is derived from an EMBL/GenBank/DDBJ whole genome shotgun (WGS) entry which is preliminary data.</text>
</comment>
<keyword evidence="1" id="KW-0732">Signal</keyword>
<dbReference type="Gene3D" id="2.30.30.40">
    <property type="entry name" value="SH3 Domains"/>
    <property type="match status" value="1"/>
</dbReference>
<keyword evidence="3" id="KW-1185">Reference proteome</keyword>
<evidence type="ECO:0000256" key="1">
    <source>
        <dbReference type="SAM" id="SignalP"/>
    </source>
</evidence>
<feature type="signal peptide" evidence="1">
    <location>
        <begin position="1"/>
        <end position="19"/>
    </location>
</feature>
<feature type="chain" id="PRO_5047328865" evidence="1">
    <location>
        <begin position="20"/>
        <end position="293"/>
    </location>
</feature>